<protein>
    <submittedName>
        <fullName evidence="1">DUF2993 domain-containing protein</fullName>
    </submittedName>
</protein>
<gene>
    <name evidence="1" type="ORF">QP027_00895</name>
</gene>
<evidence type="ECO:0000313" key="1">
    <source>
        <dbReference type="EMBL" id="WIM67989.1"/>
    </source>
</evidence>
<dbReference type="RefSeq" id="WP_284825313.1">
    <property type="nucleotide sequence ID" value="NZ_CP126969.1"/>
</dbReference>
<sequence>MSRSQSSTAWKVILGVLAALLVIILAAEAGARWFLADQMKSGFEEEAIAAGANIEEEAEVSFGAYPLVLGLMQRKLPEMEMTVPSTLSIEGTTVRGNPASTIKVEDMSLSDEPVAERMTATTEFPDDFIRALLQGQLEQTAESEDGFGFLTKLFEISDVTANHSSGTFDIALSNGYVPNLFLLELRPVMVDGSLTFEATSGALVGFDIPQEWVDHLTQVLQEGMEQEVTGDMRIQEFTVIPDGFRMTITGENVPLKDVANSSVTQQQAL</sequence>
<reference evidence="1 2" key="1">
    <citation type="submission" date="2023-05" db="EMBL/GenBank/DDBJ databases">
        <title>Corynebacterium suedekumii sp. nov. and Corynebacterium breve sp. nov. isolated from raw cow's milk.</title>
        <authorList>
            <person name="Baer M.K."/>
            <person name="Mehl L."/>
            <person name="Hellmuth R."/>
            <person name="Marke G."/>
            <person name="Lipski A."/>
        </authorList>
    </citation>
    <scope>NUCLEOTIDE SEQUENCE [LARGE SCALE GENOMIC DNA]</scope>
    <source>
        <strain evidence="1 2">R4</strain>
    </source>
</reference>
<name>A0ABY8VE98_9CORY</name>
<keyword evidence="2" id="KW-1185">Reference proteome</keyword>
<dbReference type="EMBL" id="CP126969">
    <property type="protein sequence ID" value="WIM67989.1"/>
    <property type="molecule type" value="Genomic_DNA"/>
</dbReference>
<proteinExistence type="predicted"/>
<dbReference type="Proteomes" id="UP001225598">
    <property type="component" value="Chromosome"/>
</dbReference>
<dbReference type="InterPro" id="IPR021373">
    <property type="entry name" value="DUF2993"/>
</dbReference>
<dbReference type="Pfam" id="PF11209">
    <property type="entry name" value="LmeA"/>
    <property type="match status" value="1"/>
</dbReference>
<accession>A0ABY8VE98</accession>
<evidence type="ECO:0000313" key="2">
    <source>
        <dbReference type="Proteomes" id="UP001225598"/>
    </source>
</evidence>
<organism evidence="1 2">
    <name type="scientific">Corynebacterium breve</name>
    <dbReference type="NCBI Taxonomy" id="3049799"/>
    <lineage>
        <taxon>Bacteria</taxon>
        <taxon>Bacillati</taxon>
        <taxon>Actinomycetota</taxon>
        <taxon>Actinomycetes</taxon>
        <taxon>Mycobacteriales</taxon>
        <taxon>Corynebacteriaceae</taxon>
        <taxon>Corynebacterium</taxon>
    </lineage>
</organism>